<dbReference type="EMBL" id="VYDA01000266">
    <property type="protein sequence ID" value="MYH61509.1"/>
    <property type="molecule type" value="Genomic_DNA"/>
</dbReference>
<dbReference type="AlphaFoldDB" id="A0A6B1FY22"/>
<protein>
    <submittedName>
        <fullName evidence="2">Ribbon-helix-helix protein, CopG family</fullName>
    </submittedName>
</protein>
<proteinExistence type="predicted"/>
<dbReference type="InterPro" id="IPR002145">
    <property type="entry name" value="CopG"/>
</dbReference>
<reference evidence="2" key="1">
    <citation type="submission" date="2019-09" db="EMBL/GenBank/DDBJ databases">
        <title>Characterisation of the sponge microbiome using genome-centric metagenomics.</title>
        <authorList>
            <person name="Engelberts J.P."/>
            <person name="Robbins S.J."/>
            <person name="De Goeij J.M."/>
            <person name="Aranda M."/>
            <person name="Bell S.C."/>
            <person name="Webster N.S."/>
        </authorList>
    </citation>
    <scope>NUCLEOTIDE SEQUENCE</scope>
    <source>
        <strain evidence="2">SB0675_bin_29</strain>
    </source>
</reference>
<name>A0A6B1FY22_9CHLR</name>
<comment type="caution">
    <text evidence="2">The sequence shown here is derived from an EMBL/GenBank/DDBJ whole genome shotgun (WGS) entry which is preliminary data.</text>
</comment>
<gene>
    <name evidence="2" type="ORF">F4148_06995</name>
</gene>
<evidence type="ECO:0000313" key="2">
    <source>
        <dbReference type="EMBL" id="MYH61509.1"/>
    </source>
</evidence>
<organism evidence="2">
    <name type="scientific">Caldilineaceae bacterium SB0675_bin_29</name>
    <dbReference type="NCBI Taxonomy" id="2605266"/>
    <lineage>
        <taxon>Bacteria</taxon>
        <taxon>Bacillati</taxon>
        <taxon>Chloroflexota</taxon>
        <taxon>Caldilineae</taxon>
        <taxon>Caldilineales</taxon>
        <taxon>Caldilineaceae</taxon>
    </lineage>
</organism>
<dbReference type="InterPro" id="IPR010985">
    <property type="entry name" value="Ribbon_hlx_hlx"/>
</dbReference>
<dbReference type="Pfam" id="PF01402">
    <property type="entry name" value="RHH_1"/>
    <property type="match status" value="1"/>
</dbReference>
<dbReference type="InterPro" id="IPR013321">
    <property type="entry name" value="Arc_rbn_hlx_hlx"/>
</dbReference>
<dbReference type="GO" id="GO:0006355">
    <property type="term" value="P:regulation of DNA-templated transcription"/>
    <property type="evidence" value="ECO:0007669"/>
    <property type="project" value="InterPro"/>
</dbReference>
<dbReference type="SUPFAM" id="SSF47598">
    <property type="entry name" value="Ribbon-helix-helix"/>
    <property type="match status" value="1"/>
</dbReference>
<evidence type="ECO:0000259" key="1">
    <source>
        <dbReference type="Pfam" id="PF01402"/>
    </source>
</evidence>
<feature type="domain" description="Ribbon-helix-helix protein CopG" evidence="1">
    <location>
        <begin position="4"/>
        <end position="42"/>
    </location>
</feature>
<sequence length="84" mass="9808">MTVKIEVSLSSTLFEEVESLARELEMSRSELLSAAVQEFIERSETRRMMAALNEVHGEPPDEEERATMRQMLELHRKTLRDDAW</sequence>
<dbReference type="Gene3D" id="1.10.1220.10">
    <property type="entry name" value="Met repressor-like"/>
    <property type="match status" value="1"/>
</dbReference>
<accession>A0A6B1FY22</accession>